<dbReference type="PANTHER" id="PTHR35093:SF8">
    <property type="entry name" value="OUTER MEMBRANE PROTEIN NMB0088-RELATED"/>
    <property type="match status" value="1"/>
</dbReference>
<dbReference type="EMBL" id="LAXJ01000002">
    <property type="protein sequence ID" value="KRS14260.1"/>
    <property type="molecule type" value="Genomic_DNA"/>
</dbReference>
<feature type="chain" id="PRO_5006664090" description="Aromatic hydrocarbon degradation protein" evidence="8">
    <location>
        <begin position="21"/>
        <end position="364"/>
    </location>
</feature>
<name>A0A0T5NZF4_9RHOB</name>
<evidence type="ECO:0000256" key="5">
    <source>
        <dbReference type="ARBA" id="ARBA00022729"/>
    </source>
</evidence>
<keyword evidence="6" id="KW-0472">Membrane</keyword>
<accession>A0A0T5NZF4</accession>
<dbReference type="OrthoDB" id="6679728at2"/>
<comment type="caution">
    <text evidence="9">The sequence shown here is derived from an EMBL/GenBank/DDBJ whole genome shotgun (WGS) entry which is preliminary data.</text>
</comment>
<comment type="similarity">
    <text evidence="2">Belongs to the OmpP1/FadL family.</text>
</comment>
<evidence type="ECO:0000256" key="7">
    <source>
        <dbReference type="ARBA" id="ARBA00023237"/>
    </source>
</evidence>
<dbReference type="GO" id="GO:0015483">
    <property type="term" value="F:long-chain fatty acid transporting porin activity"/>
    <property type="evidence" value="ECO:0007669"/>
    <property type="project" value="TreeGrafter"/>
</dbReference>
<dbReference type="Pfam" id="PF03349">
    <property type="entry name" value="Toluene_X"/>
    <property type="match status" value="1"/>
</dbReference>
<evidence type="ECO:0000256" key="6">
    <source>
        <dbReference type="ARBA" id="ARBA00023136"/>
    </source>
</evidence>
<proteinExistence type="inferred from homology"/>
<reference evidence="9 10" key="1">
    <citation type="submission" date="2015-04" db="EMBL/GenBank/DDBJ databases">
        <title>The draft genome sequence of Roseovarius sp.R12b.</title>
        <authorList>
            <person name="Li G."/>
            <person name="Lai Q."/>
            <person name="Shao Z."/>
            <person name="Yan P."/>
        </authorList>
    </citation>
    <scope>NUCLEOTIDE SEQUENCE [LARGE SCALE GENOMIC DNA]</scope>
    <source>
        <strain evidence="9 10">R12B</strain>
    </source>
</reference>
<evidence type="ECO:0000313" key="9">
    <source>
        <dbReference type="EMBL" id="KRS14260.1"/>
    </source>
</evidence>
<evidence type="ECO:0000256" key="3">
    <source>
        <dbReference type="ARBA" id="ARBA00022452"/>
    </source>
</evidence>
<organism evidence="9 10">
    <name type="scientific">Roseovarius atlanticus</name>
    <dbReference type="NCBI Taxonomy" id="1641875"/>
    <lineage>
        <taxon>Bacteria</taxon>
        <taxon>Pseudomonadati</taxon>
        <taxon>Pseudomonadota</taxon>
        <taxon>Alphaproteobacteria</taxon>
        <taxon>Rhodobacterales</taxon>
        <taxon>Roseobacteraceae</taxon>
        <taxon>Roseovarius</taxon>
    </lineage>
</organism>
<keyword evidence="7" id="KW-0998">Cell outer membrane</keyword>
<dbReference type="STRING" id="1641875.XM53_00530"/>
<evidence type="ECO:0000313" key="10">
    <source>
        <dbReference type="Proteomes" id="UP000051295"/>
    </source>
</evidence>
<comment type="subcellular location">
    <subcellularLocation>
        <location evidence="1">Cell outer membrane</location>
        <topology evidence="1">Multi-pass membrane protein</topology>
    </subcellularLocation>
</comment>
<dbReference type="GO" id="GO:0009279">
    <property type="term" value="C:cell outer membrane"/>
    <property type="evidence" value="ECO:0007669"/>
    <property type="project" value="UniProtKB-SubCell"/>
</dbReference>
<keyword evidence="5 8" id="KW-0732">Signal</keyword>
<evidence type="ECO:0000256" key="8">
    <source>
        <dbReference type="SAM" id="SignalP"/>
    </source>
</evidence>
<keyword evidence="4" id="KW-0812">Transmembrane</keyword>
<dbReference type="Gene3D" id="2.40.160.60">
    <property type="entry name" value="Outer membrane protein transport protein (OMPP1/FadL/TodX)"/>
    <property type="match status" value="1"/>
</dbReference>
<keyword evidence="10" id="KW-1185">Reference proteome</keyword>
<feature type="signal peptide" evidence="8">
    <location>
        <begin position="1"/>
        <end position="20"/>
    </location>
</feature>
<evidence type="ECO:0000256" key="2">
    <source>
        <dbReference type="ARBA" id="ARBA00008163"/>
    </source>
</evidence>
<sequence length="364" mass="38203">MKKLALAATTLGLAAGTAHAGGLDRSYTPIDPLFERGNYAELSYGFTMPDVTGSDLLGNPISNVGGDYGQVGAALKIDFNDKLSLAMIYDQPYGAKVAYGGNPATTLLGGTRADAETHALTTIVRYKITDRFSVYGGPRFVVAGGGITLSGLAYGPLNGYNVEFSDTTGAGYVAGAAYEIPDIALRAALTYHSPIDISLTTTDNIGTPVGTTDTELPQSVELAVQSGINQSTLIFGSVRWSEWEAFSLNPPNPLVPNLAELDNVVTYEIGVGKRFTEKFSGSVAVSYEDGGSDDLVSPLAPTNGQIGLTVGGKYMINDKMDVSGGIRYTWLGDAQPETGTPDTARGNFSNNSAVSLGLKFGYHF</sequence>
<dbReference type="PANTHER" id="PTHR35093">
    <property type="entry name" value="OUTER MEMBRANE PROTEIN NMB0088-RELATED"/>
    <property type="match status" value="1"/>
</dbReference>
<protein>
    <recommendedName>
        <fullName evidence="11">Aromatic hydrocarbon degradation protein</fullName>
    </recommendedName>
</protein>
<dbReference type="AlphaFoldDB" id="A0A0T5NZF4"/>
<evidence type="ECO:0008006" key="11">
    <source>
        <dbReference type="Google" id="ProtNLM"/>
    </source>
</evidence>
<evidence type="ECO:0000256" key="1">
    <source>
        <dbReference type="ARBA" id="ARBA00004571"/>
    </source>
</evidence>
<gene>
    <name evidence="9" type="ORF">XM53_00530</name>
</gene>
<dbReference type="SUPFAM" id="SSF56935">
    <property type="entry name" value="Porins"/>
    <property type="match status" value="1"/>
</dbReference>
<evidence type="ECO:0000256" key="4">
    <source>
        <dbReference type="ARBA" id="ARBA00022692"/>
    </source>
</evidence>
<dbReference type="InterPro" id="IPR005017">
    <property type="entry name" value="OMPP1/FadL/TodX"/>
</dbReference>
<dbReference type="RefSeq" id="WP_057789233.1">
    <property type="nucleotide sequence ID" value="NZ_LAXJ01000002.1"/>
</dbReference>
<dbReference type="Proteomes" id="UP000051295">
    <property type="component" value="Unassembled WGS sequence"/>
</dbReference>
<dbReference type="PATRIC" id="fig|1641875.4.peg.1188"/>
<keyword evidence="3" id="KW-1134">Transmembrane beta strand</keyword>